<proteinExistence type="inferred from homology"/>
<dbReference type="STRING" id="1051072.SeseC_01633"/>
<dbReference type="InterPro" id="IPR006059">
    <property type="entry name" value="SBP"/>
</dbReference>
<dbReference type="EMBL" id="LR134317">
    <property type="protein sequence ID" value="VEF05782.1"/>
    <property type="molecule type" value="Genomic_DNA"/>
</dbReference>
<dbReference type="GO" id="GO:1901982">
    <property type="term" value="F:maltose binding"/>
    <property type="evidence" value="ECO:0007669"/>
    <property type="project" value="TreeGrafter"/>
</dbReference>
<dbReference type="Pfam" id="PF13416">
    <property type="entry name" value="SBP_bac_8"/>
    <property type="match status" value="1"/>
</dbReference>
<dbReference type="RefSeq" id="WP_043039102.1">
    <property type="nucleotide sequence ID" value="NZ_JAHLGU010000001.1"/>
</dbReference>
<reference evidence="4 5" key="1">
    <citation type="submission" date="2018-12" db="EMBL/GenBank/DDBJ databases">
        <authorList>
            <consortium name="Pathogen Informatics"/>
        </authorList>
    </citation>
    <scope>NUCLEOTIDE SEQUENCE [LARGE SCALE GENOMIC DNA]</scope>
    <source>
        <strain evidence="4 5">NCTC6180</strain>
    </source>
</reference>
<comment type="similarity">
    <text evidence="1">Belongs to the bacterial solute-binding protein 1 family.</text>
</comment>
<name>A0A2X3TBY2_STRSZ</name>
<dbReference type="Proteomes" id="UP000269903">
    <property type="component" value="Chromosome"/>
</dbReference>
<sequence>MAWDWKKAGVVGVVSLASTMVLSACSGGHQKEAKQKDDNTIVVSVDEGYADYIKEIKTAFEKDNKVKVKVKKEGMIDTLDKLSTDGPTGASPDVFLAPYDRVGGLGSEGQIAEVSLGNADQFDDTVKKLVTINGKVYGAPNVIETLVMYYNKDLVSEAPKTFADIEELNKDPKFAFASEDGKSVGFLAKWTDFYYGYGLIAGYGAYVFGDKGTDPKDLGIGNAGTIEGLEYAKKWYSVWPQGMQDTQKAGDFITEQFTSKKAGVIIDGPWAAASFKEAGVNFGVAQIPSLPNGGSYQAFGGGKAWVISNYSKNKKLAQQFLDYVTNEKNQKAFYDKTQEIPANLAARSYAAEQGNELTKAVIGQFSNAQPMPNIPEMAEVWGPGANMFFEVAAGKKTPAKAAKEAAKTIQEAIAQKYTE</sequence>
<dbReference type="GO" id="GO:0015768">
    <property type="term" value="P:maltose transport"/>
    <property type="evidence" value="ECO:0007669"/>
    <property type="project" value="TreeGrafter"/>
</dbReference>
<evidence type="ECO:0000256" key="3">
    <source>
        <dbReference type="ARBA" id="ARBA00022729"/>
    </source>
</evidence>
<dbReference type="PROSITE" id="PS51257">
    <property type="entry name" value="PROKAR_LIPOPROTEIN"/>
    <property type="match status" value="1"/>
</dbReference>
<dbReference type="GO" id="GO:0055052">
    <property type="term" value="C:ATP-binding cassette (ABC) transporter complex, substrate-binding subunit-containing"/>
    <property type="evidence" value="ECO:0007669"/>
    <property type="project" value="TreeGrafter"/>
</dbReference>
<dbReference type="GO" id="GO:0042956">
    <property type="term" value="P:maltodextrin transmembrane transport"/>
    <property type="evidence" value="ECO:0007669"/>
    <property type="project" value="TreeGrafter"/>
</dbReference>
<keyword evidence="2" id="KW-0813">Transport</keyword>
<keyword evidence="3" id="KW-0732">Signal</keyword>
<dbReference type="PANTHER" id="PTHR30061:SF50">
    <property type="entry name" value="MALTOSE_MALTODEXTRIN-BINDING PERIPLASMIC PROTEIN"/>
    <property type="match status" value="1"/>
</dbReference>
<dbReference type="AlphaFoldDB" id="A0A2X3TBY2"/>
<accession>A0A2X3TBY2</accession>
<evidence type="ECO:0000256" key="1">
    <source>
        <dbReference type="ARBA" id="ARBA00008520"/>
    </source>
</evidence>
<evidence type="ECO:0000313" key="4">
    <source>
        <dbReference type="EMBL" id="VEF05782.1"/>
    </source>
</evidence>
<protein>
    <submittedName>
        <fullName evidence="4">Maltose/maltodextrin-binding protein</fullName>
    </submittedName>
</protein>
<dbReference type="SUPFAM" id="SSF53850">
    <property type="entry name" value="Periplasmic binding protein-like II"/>
    <property type="match status" value="1"/>
</dbReference>
<evidence type="ECO:0000256" key="2">
    <source>
        <dbReference type="ARBA" id="ARBA00022448"/>
    </source>
</evidence>
<dbReference type="Gene3D" id="3.40.190.10">
    <property type="entry name" value="Periplasmic binding protein-like II"/>
    <property type="match status" value="2"/>
</dbReference>
<evidence type="ECO:0000313" key="5">
    <source>
        <dbReference type="Proteomes" id="UP000269903"/>
    </source>
</evidence>
<gene>
    <name evidence="4" type="primary">malX_1</name>
    <name evidence="4" type="ORF">NCTC6180_00506</name>
</gene>
<organism evidence="4 5">
    <name type="scientific">Streptococcus equi subsp. zooepidemicus</name>
    <dbReference type="NCBI Taxonomy" id="40041"/>
    <lineage>
        <taxon>Bacteria</taxon>
        <taxon>Bacillati</taxon>
        <taxon>Bacillota</taxon>
        <taxon>Bacilli</taxon>
        <taxon>Lactobacillales</taxon>
        <taxon>Streptococcaceae</taxon>
        <taxon>Streptococcus</taxon>
    </lineage>
</organism>
<dbReference type="PANTHER" id="PTHR30061">
    <property type="entry name" value="MALTOSE-BINDING PERIPLASMIC PROTEIN"/>
    <property type="match status" value="1"/>
</dbReference>